<dbReference type="EMBL" id="CP089983">
    <property type="protein sequence ID" value="WXB07104.1"/>
    <property type="molecule type" value="Genomic_DNA"/>
</dbReference>
<dbReference type="RefSeq" id="WP_394836764.1">
    <property type="nucleotide sequence ID" value="NZ_CP089983.1"/>
</dbReference>
<gene>
    <name evidence="2" type="ORF">LVJ94_07635</name>
</gene>
<evidence type="ECO:0000256" key="1">
    <source>
        <dbReference type="SAM" id="SignalP"/>
    </source>
</evidence>
<organism evidence="2 3">
    <name type="scientific">Pendulispora rubella</name>
    <dbReference type="NCBI Taxonomy" id="2741070"/>
    <lineage>
        <taxon>Bacteria</taxon>
        <taxon>Pseudomonadati</taxon>
        <taxon>Myxococcota</taxon>
        <taxon>Myxococcia</taxon>
        <taxon>Myxococcales</taxon>
        <taxon>Sorangiineae</taxon>
        <taxon>Pendulisporaceae</taxon>
        <taxon>Pendulispora</taxon>
    </lineage>
</organism>
<feature type="signal peptide" evidence="1">
    <location>
        <begin position="1"/>
        <end position="22"/>
    </location>
</feature>
<evidence type="ECO:0000313" key="2">
    <source>
        <dbReference type="EMBL" id="WXB07104.1"/>
    </source>
</evidence>
<protein>
    <submittedName>
        <fullName evidence="2">Uncharacterized protein</fullName>
    </submittedName>
</protein>
<proteinExistence type="predicted"/>
<name>A0ABZ2L842_9BACT</name>
<accession>A0ABZ2L842</accession>
<reference evidence="2" key="1">
    <citation type="submission" date="2021-12" db="EMBL/GenBank/DDBJ databases">
        <title>Discovery of the Pendulisporaceae a myxobacterial family with distinct sporulation behavior and unique specialized metabolism.</title>
        <authorList>
            <person name="Garcia R."/>
            <person name="Popoff A."/>
            <person name="Bader C.D."/>
            <person name="Loehr J."/>
            <person name="Walesch S."/>
            <person name="Walt C."/>
            <person name="Boldt J."/>
            <person name="Bunk B."/>
            <person name="Haeckl F.J.F.P.J."/>
            <person name="Gunesch A.P."/>
            <person name="Birkelbach J."/>
            <person name="Nuebel U."/>
            <person name="Pietschmann T."/>
            <person name="Bach T."/>
            <person name="Mueller R."/>
        </authorList>
    </citation>
    <scope>NUCLEOTIDE SEQUENCE</scope>
    <source>
        <strain evidence="2">MSr11367</strain>
    </source>
</reference>
<sequence length="235" mass="25034">MSRLELKCVWLSVFVCSGMAVAGCQKGADESLGTSESAAGIPVGDIRGTELVNKSLQRRLFDPQAPTTQSFAIEKLAGRDVEQLRAFLGQWVTAGTQSKFQGGEPNPFGLVLWHQAIAAFARGMGGVCDTPGTLDVTFPGVSTADASPPVATTAKLHRNVAPKIAKVCTFQGDDAAKKEAARALFHAVVDDELPDEDAAFADFFAGPEYAQAPGKKRVEAMFVAMLLHPHFLLTR</sequence>
<evidence type="ECO:0000313" key="3">
    <source>
        <dbReference type="Proteomes" id="UP001374803"/>
    </source>
</evidence>
<dbReference type="Proteomes" id="UP001374803">
    <property type="component" value="Chromosome"/>
</dbReference>
<dbReference type="PROSITE" id="PS51257">
    <property type="entry name" value="PROKAR_LIPOPROTEIN"/>
    <property type="match status" value="1"/>
</dbReference>
<keyword evidence="1" id="KW-0732">Signal</keyword>
<keyword evidence="3" id="KW-1185">Reference proteome</keyword>
<feature type="chain" id="PRO_5047000037" evidence="1">
    <location>
        <begin position="23"/>
        <end position="235"/>
    </location>
</feature>